<name>A0A511ZIN7_9BACI</name>
<accession>A0A511ZIN7</accession>
<dbReference type="Proteomes" id="UP000321558">
    <property type="component" value="Unassembled WGS sequence"/>
</dbReference>
<comment type="caution">
    <text evidence="1">The sequence shown here is derived from an EMBL/GenBank/DDBJ whole genome shotgun (WGS) entry which is preliminary data.</text>
</comment>
<protein>
    <submittedName>
        <fullName evidence="1">Uncharacterized protein</fullName>
    </submittedName>
</protein>
<dbReference type="AlphaFoldDB" id="A0A511ZIN7"/>
<proteinExistence type="predicted"/>
<gene>
    <name evidence="1" type="ORF">OSO01_20340</name>
</gene>
<evidence type="ECO:0000313" key="1">
    <source>
        <dbReference type="EMBL" id="GEN87295.1"/>
    </source>
</evidence>
<dbReference type="EMBL" id="BJYM01000007">
    <property type="protein sequence ID" value="GEN87295.1"/>
    <property type="molecule type" value="Genomic_DNA"/>
</dbReference>
<keyword evidence="2" id="KW-1185">Reference proteome</keyword>
<evidence type="ECO:0000313" key="2">
    <source>
        <dbReference type="Proteomes" id="UP000321558"/>
    </source>
</evidence>
<organism evidence="1 2">
    <name type="scientific">Oceanobacillus sojae</name>
    <dbReference type="NCBI Taxonomy" id="582851"/>
    <lineage>
        <taxon>Bacteria</taxon>
        <taxon>Bacillati</taxon>
        <taxon>Bacillota</taxon>
        <taxon>Bacilli</taxon>
        <taxon>Bacillales</taxon>
        <taxon>Bacillaceae</taxon>
        <taxon>Oceanobacillus</taxon>
    </lineage>
</organism>
<reference evidence="1 2" key="1">
    <citation type="submission" date="2019-07" db="EMBL/GenBank/DDBJ databases">
        <title>Whole genome shotgun sequence of Oceanobacillus sojae NBRC 105379.</title>
        <authorList>
            <person name="Hosoyama A."/>
            <person name="Uohara A."/>
            <person name="Ohji S."/>
            <person name="Ichikawa N."/>
        </authorList>
    </citation>
    <scope>NUCLEOTIDE SEQUENCE [LARGE SCALE GENOMIC DNA]</scope>
    <source>
        <strain evidence="1 2">NBRC 105379</strain>
    </source>
</reference>
<sequence>MKEPGYNSHLILECEEIEDCVETYRASADHTIVFLGRHSPFRHENFKHTRYMKRKQITAGGVRK</sequence>